<keyword evidence="2 4" id="KW-0067">ATP-binding</keyword>
<evidence type="ECO:0000256" key="4">
    <source>
        <dbReference type="RuleBase" id="RU003322"/>
    </source>
</evidence>
<dbReference type="EMBL" id="JBITRD010000013">
    <property type="protein sequence ID" value="MFI7846554.1"/>
    <property type="molecule type" value="Genomic_DNA"/>
</dbReference>
<evidence type="ECO:0000256" key="1">
    <source>
        <dbReference type="ARBA" id="ARBA00022741"/>
    </source>
</evidence>
<dbReference type="InterPro" id="IPR043129">
    <property type="entry name" value="ATPase_NBD"/>
</dbReference>
<dbReference type="Gene3D" id="2.60.34.10">
    <property type="entry name" value="Substrate Binding Domain Of DNAk, Chain A, domain 1"/>
    <property type="match status" value="1"/>
</dbReference>
<sequence length="548" mass="60528">MEKRLAIDLGSTNCMSAVVHENGRIEYVENSETGAYATPSYALICEKDGKEHVVLGDRAKEQAVLNPEHSVSRWKRMMGSTDPVYDKDGKTFTAQELSAMMLKKKKEDAESYTGTELDTVVITVPEEFDAIQRDATKKSGEMAGFRKVYLLTETAAAAKACSEGNDLDLNGKDLLCVDVGGATTDISGFHLTDKKIVTKFTSGNLHFAGAELDEIVMKMSEAKVLKELKTSKELNAEQKKELIAQLKNLTPFAKQELSLRAEMGKEQLSKLTRTSFVWCFGKGEHGTANVEITREEFVKASEAAFKTFHNLLENARKEAEKQGMKPDLIVLTGGTANVPMIQDAVKVVFQDTQVHVKSPETTICRGAALFAAELSNEEHDHGAGEAGKERVGMTRTLVPVCNRSYGVEVIVDDMEASGEEHVMISNLLYRNTELPAVMDNKTYYTRVENQSAVLIRIYESNTADKELLEISEGTKIAEAKLQIEGNLKKGSPILVSMRLDEERILHVKAVEESGHTHIETSVKTTSVMSDEDVEKGKEKIEDIFDRAG</sequence>
<dbReference type="Gene3D" id="3.90.640.10">
    <property type="entry name" value="Actin, Chain A, domain 4"/>
    <property type="match status" value="1"/>
</dbReference>
<dbReference type="RefSeq" id="WP_396570390.1">
    <property type="nucleotide sequence ID" value="NZ_JBITRD010000013.1"/>
</dbReference>
<evidence type="ECO:0000313" key="6">
    <source>
        <dbReference type="Proteomes" id="UP001614216"/>
    </source>
</evidence>
<keyword evidence="3" id="KW-0143">Chaperone</keyword>
<dbReference type="Proteomes" id="UP001614216">
    <property type="component" value="Unassembled WGS sequence"/>
</dbReference>
<evidence type="ECO:0000313" key="5">
    <source>
        <dbReference type="EMBL" id="MFI7846554.1"/>
    </source>
</evidence>
<dbReference type="PRINTS" id="PR00301">
    <property type="entry name" value="HEATSHOCK70"/>
</dbReference>
<comment type="caution">
    <text evidence="5">The sequence shown here is derived from an EMBL/GenBank/DDBJ whole genome shotgun (WGS) entry which is preliminary data.</text>
</comment>
<organism evidence="5 6">
    <name type="scientific">Dorea amylophila</name>
    <dbReference type="NCBI Taxonomy" id="2981789"/>
    <lineage>
        <taxon>Bacteria</taxon>
        <taxon>Bacillati</taxon>
        <taxon>Bacillota</taxon>
        <taxon>Clostridia</taxon>
        <taxon>Lachnospirales</taxon>
        <taxon>Lachnospiraceae</taxon>
        <taxon>Dorea</taxon>
    </lineage>
</organism>
<name>A0ABW8B2Z1_9FIRM</name>
<dbReference type="SUPFAM" id="SSF100920">
    <property type="entry name" value="Heat shock protein 70kD (HSP70), peptide-binding domain"/>
    <property type="match status" value="1"/>
</dbReference>
<dbReference type="SUPFAM" id="SSF53067">
    <property type="entry name" value="Actin-like ATPase domain"/>
    <property type="match status" value="2"/>
</dbReference>
<comment type="similarity">
    <text evidence="4">Belongs to the heat shock protein 70 family.</text>
</comment>
<dbReference type="Pfam" id="PF00012">
    <property type="entry name" value="HSP70"/>
    <property type="match status" value="1"/>
</dbReference>
<reference evidence="5 6" key="1">
    <citation type="submission" date="2024-08" db="EMBL/GenBank/DDBJ databases">
        <authorList>
            <person name="Vancuren S.J."/>
            <person name="Allen-Vercoe E."/>
        </authorList>
    </citation>
    <scope>NUCLEOTIDE SEQUENCE [LARGE SCALE GENOMIC DNA]</scope>
    <source>
        <strain evidence="5 6">16-6-I_42_FAA</strain>
    </source>
</reference>
<keyword evidence="6" id="KW-1185">Reference proteome</keyword>
<dbReference type="Gene3D" id="3.30.420.40">
    <property type="match status" value="2"/>
</dbReference>
<accession>A0ABW8B2Z1</accession>
<protein>
    <submittedName>
        <fullName evidence="5">Hsp70 family protein</fullName>
    </submittedName>
</protein>
<proteinExistence type="inferred from homology"/>
<gene>
    <name evidence="5" type="ORF">ACIF0M_13710</name>
</gene>
<evidence type="ECO:0000256" key="2">
    <source>
        <dbReference type="ARBA" id="ARBA00022840"/>
    </source>
</evidence>
<keyword evidence="1 4" id="KW-0547">Nucleotide-binding</keyword>
<dbReference type="InterPro" id="IPR013126">
    <property type="entry name" value="Hsp_70_fam"/>
</dbReference>
<dbReference type="InterPro" id="IPR029047">
    <property type="entry name" value="HSP70_peptide-bd_sf"/>
</dbReference>
<evidence type="ECO:0000256" key="3">
    <source>
        <dbReference type="ARBA" id="ARBA00023186"/>
    </source>
</evidence>
<dbReference type="PANTHER" id="PTHR19375">
    <property type="entry name" value="HEAT SHOCK PROTEIN 70KDA"/>
    <property type="match status" value="1"/>
</dbReference>